<dbReference type="PROSITE" id="PS00018">
    <property type="entry name" value="EF_HAND_1"/>
    <property type="match status" value="1"/>
</dbReference>
<name>A0A7C2K4K9_UNCW3</name>
<gene>
    <name evidence="2" type="ORF">ENQ77_07130</name>
</gene>
<protein>
    <recommendedName>
        <fullName evidence="3">EF-hand domain-containing protein</fullName>
    </recommendedName>
</protein>
<evidence type="ECO:0000313" key="2">
    <source>
        <dbReference type="EMBL" id="HEN28401.1"/>
    </source>
</evidence>
<keyword evidence="1" id="KW-0472">Membrane</keyword>
<dbReference type="AlphaFoldDB" id="A0A7C2K4K9"/>
<keyword evidence="1" id="KW-1133">Transmembrane helix</keyword>
<proteinExistence type="predicted"/>
<dbReference type="EMBL" id="DSOL01000200">
    <property type="protein sequence ID" value="HEN28401.1"/>
    <property type="molecule type" value="Genomic_DNA"/>
</dbReference>
<reference evidence="2" key="1">
    <citation type="journal article" date="2020" name="mSystems">
        <title>Genome- and Community-Level Interaction Insights into Carbon Utilization and Element Cycling Functions of Hydrothermarchaeota in Hydrothermal Sediment.</title>
        <authorList>
            <person name="Zhou Z."/>
            <person name="Liu Y."/>
            <person name="Xu W."/>
            <person name="Pan J."/>
            <person name="Luo Z.H."/>
            <person name="Li M."/>
        </authorList>
    </citation>
    <scope>NUCLEOTIDE SEQUENCE [LARGE SCALE GENOMIC DNA]</scope>
    <source>
        <strain evidence="2">SpSt-34</strain>
    </source>
</reference>
<sequence>MKRGEKVELEYSIGFLRGNPKAMEVLKIFVTYFLAGSIVCLSGCIGIEDENKDSDNDGIIDRDEIKVYRTDPKNQTQMLNNL</sequence>
<comment type="caution">
    <text evidence="2">The sequence shown here is derived from an EMBL/GenBank/DDBJ whole genome shotgun (WGS) entry which is preliminary data.</text>
</comment>
<feature type="transmembrane region" description="Helical" evidence="1">
    <location>
        <begin position="25"/>
        <end position="47"/>
    </location>
</feature>
<evidence type="ECO:0008006" key="3">
    <source>
        <dbReference type="Google" id="ProtNLM"/>
    </source>
</evidence>
<keyword evidence="1" id="KW-0812">Transmembrane</keyword>
<dbReference type="InterPro" id="IPR018247">
    <property type="entry name" value="EF_Hand_1_Ca_BS"/>
</dbReference>
<evidence type="ECO:0000256" key="1">
    <source>
        <dbReference type="SAM" id="Phobius"/>
    </source>
</evidence>
<accession>A0A7C2K4K9</accession>
<organism evidence="2">
    <name type="scientific">candidate division WOR-3 bacterium</name>
    <dbReference type="NCBI Taxonomy" id="2052148"/>
    <lineage>
        <taxon>Bacteria</taxon>
        <taxon>Bacteria division WOR-3</taxon>
    </lineage>
</organism>